<dbReference type="EMBL" id="VSRR010079252">
    <property type="protein sequence ID" value="MPC88883.1"/>
    <property type="molecule type" value="Genomic_DNA"/>
</dbReference>
<name>A0A5B7J364_PORTR</name>
<sequence>MRQQHRNALSTSLRYGELTLPTLAHTLACEVARERYLVGNSSRVNSQIKWKPIVIATFPLNDRNMSRPIGAVERKSVPVKKKIYIYIIRFLK</sequence>
<organism evidence="1 2">
    <name type="scientific">Portunus trituberculatus</name>
    <name type="common">Swimming crab</name>
    <name type="synonym">Neptunus trituberculatus</name>
    <dbReference type="NCBI Taxonomy" id="210409"/>
    <lineage>
        <taxon>Eukaryota</taxon>
        <taxon>Metazoa</taxon>
        <taxon>Ecdysozoa</taxon>
        <taxon>Arthropoda</taxon>
        <taxon>Crustacea</taxon>
        <taxon>Multicrustacea</taxon>
        <taxon>Malacostraca</taxon>
        <taxon>Eumalacostraca</taxon>
        <taxon>Eucarida</taxon>
        <taxon>Decapoda</taxon>
        <taxon>Pleocyemata</taxon>
        <taxon>Brachyura</taxon>
        <taxon>Eubrachyura</taxon>
        <taxon>Portunoidea</taxon>
        <taxon>Portunidae</taxon>
        <taxon>Portuninae</taxon>
        <taxon>Portunus</taxon>
    </lineage>
</organism>
<dbReference type="Proteomes" id="UP000324222">
    <property type="component" value="Unassembled WGS sequence"/>
</dbReference>
<dbReference type="AlphaFoldDB" id="A0A5B7J364"/>
<proteinExistence type="predicted"/>
<evidence type="ECO:0000313" key="2">
    <source>
        <dbReference type="Proteomes" id="UP000324222"/>
    </source>
</evidence>
<evidence type="ECO:0000313" key="1">
    <source>
        <dbReference type="EMBL" id="MPC88883.1"/>
    </source>
</evidence>
<accession>A0A5B7J364</accession>
<gene>
    <name evidence="1" type="ORF">E2C01_083807</name>
</gene>
<reference evidence="1 2" key="1">
    <citation type="submission" date="2019-05" db="EMBL/GenBank/DDBJ databases">
        <title>Another draft genome of Portunus trituberculatus and its Hox gene families provides insights of decapod evolution.</title>
        <authorList>
            <person name="Jeong J.-H."/>
            <person name="Song I."/>
            <person name="Kim S."/>
            <person name="Choi T."/>
            <person name="Kim D."/>
            <person name="Ryu S."/>
            <person name="Kim W."/>
        </authorList>
    </citation>
    <scope>NUCLEOTIDE SEQUENCE [LARGE SCALE GENOMIC DNA]</scope>
    <source>
        <tissue evidence="1">Muscle</tissue>
    </source>
</reference>
<comment type="caution">
    <text evidence="1">The sequence shown here is derived from an EMBL/GenBank/DDBJ whole genome shotgun (WGS) entry which is preliminary data.</text>
</comment>
<protein>
    <submittedName>
        <fullName evidence="1">Uncharacterized protein</fullName>
    </submittedName>
</protein>
<keyword evidence="2" id="KW-1185">Reference proteome</keyword>